<dbReference type="Pfam" id="PF06605">
    <property type="entry name" value="Prophage_tail"/>
    <property type="match status" value="1"/>
</dbReference>
<dbReference type="EMBL" id="BBWV01000002">
    <property type="protein sequence ID" value="GAO43801.1"/>
    <property type="molecule type" value="Genomic_DNA"/>
</dbReference>
<dbReference type="STRING" id="1220578.FPE01S_02_09070"/>
<dbReference type="Proteomes" id="UP000033121">
    <property type="component" value="Unassembled WGS sequence"/>
</dbReference>
<dbReference type="InterPro" id="IPR010572">
    <property type="entry name" value="Tail_dom"/>
</dbReference>
<accession>A0A0E9N2A4</accession>
<protein>
    <recommendedName>
        <fullName evidence="1">Tail spike domain-containing protein</fullName>
    </recommendedName>
</protein>
<sequence>MKTIDIYRGTDLLATIKPSDSSTQNKAIMGDNALNLDFEDSRHISFQINDWCEVFGERYVVNAKPTVTKSSTRYYDYKVPMVAEGTLISRVQFLFLGDDNSLKEPDFSLMGNADTFMDLLMQNLHRVDSSWVRGQVQPTAYKNMTFSAENCYNALSRIAEEFGTEFWLEGKTVHLVKRVTDTGHTFKYGRGNGLYDLTGQPIDQSSVITRLYAFGSDKNLPSDYRNFSRRLRMTDGELYVEQNTAQYGVIEFTQIFDDIFPHRTGKVTGVNAIDPFLFTDSTMDFDINAQLLPGISAKVTFNTGQLSGYTLEIKSFNNTTKEVRVLLNKDERALDIPNTNIRPAIGDEYVFVDIIMPDSYITAAEAALKEAAVSMLDQVSVPQEKYTVTFDPTVLRRKNIIPAIGQLLWITDSQFGLDRKIRITSSTRKVVDEWDISVELADTVNAGKIDLLVNNGSNNARDIVSLEDYLKNNSTLNNNIIGDVNIRQGTVRLEEFPTTATMTGFSEVVVENATGKLFKKV</sequence>
<dbReference type="AlphaFoldDB" id="A0A0E9N2A4"/>
<organism evidence="2 3">
    <name type="scientific">Flavihumibacter petaseus NBRC 106054</name>
    <dbReference type="NCBI Taxonomy" id="1220578"/>
    <lineage>
        <taxon>Bacteria</taxon>
        <taxon>Pseudomonadati</taxon>
        <taxon>Bacteroidota</taxon>
        <taxon>Chitinophagia</taxon>
        <taxon>Chitinophagales</taxon>
        <taxon>Chitinophagaceae</taxon>
        <taxon>Flavihumibacter</taxon>
    </lineage>
</organism>
<reference evidence="2 3" key="1">
    <citation type="submission" date="2015-04" db="EMBL/GenBank/DDBJ databases">
        <title>Whole genome shotgun sequence of Flavihumibacter petaseus NBRC 106054.</title>
        <authorList>
            <person name="Miyazawa S."/>
            <person name="Hosoyama A."/>
            <person name="Hashimoto M."/>
            <person name="Noguchi M."/>
            <person name="Tsuchikane K."/>
            <person name="Ohji S."/>
            <person name="Yamazoe A."/>
            <person name="Ichikawa N."/>
            <person name="Kimura A."/>
            <person name="Fujita N."/>
        </authorList>
    </citation>
    <scope>NUCLEOTIDE SEQUENCE [LARGE SCALE GENOMIC DNA]</scope>
    <source>
        <strain evidence="2 3">NBRC 106054</strain>
    </source>
</reference>
<comment type="caution">
    <text evidence="2">The sequence shown here is derived from an EMBL/GenBank/DDBJ whole genome shotgun (WGS) entry which is preliminary data.</text>
</comment>
<evidence type="ECO:0000313" key="3">
    <source>
        <dbReference type="Proteomes" id="UP000033121"/>
    </source>
</evidence>
<dbReference type="OrthoDB" id="1031347at2"/>
<dbReference type="RefSeq" id="WP_046369630.1">
    <property type="nucleotide sequence ID" value="NZ_BBWV01000002.1"/>
</dbReference>
<proteinExistence type="predicted"/>
<evidence type="ECO:0000259" key="1">
    <source>
        <dbReference type="Pfam" id="PF06605"/>
    </source>
</evidence>
<evidence type="ECO:0000313" key="2">
    <source>
        <dbReference type="EMBL" id="GAO43801.1"/>
    </source>
</evidence>
<name>A0A0E9N2A4_9BACT</name>
<keyword evidence="3" id="KW-1185">Reference proteome</keyword>
<gene>
    <name evidence="2" type="ORF">FPE01S_02_09070</name>
</gene>
<feature type="domain" description="Tail spike" evidence="1">
    <location>
        <begin position="113"/>
        <end position="441"/>
    </location>
</feature>